<dbReference type="Proteomes" id="UP000002620">
    <property type="component" value="Chromosome"/>
</dbReference>
<sequence length="108" mass="12297">MGAGGLQSQIMYEGLAILRPDVAAEKELSLARNRTWPEEELVRLVEELNLAAALFNYSHRFRAERDKSGRVRILRYCEGEEAEEITPEEAKALKEKLQPKREGLDARA</sequence>
<proteinExistence type="predicted"/>
<gene>
    <name evidence="1" type="ordered locus">Adeg_0247</name>
</gene>
<protein>
    <submittedName>
        <fullName evidence="1">Uncharacterized protein</fullName>
    </submittedName>
</protein>
<evidence type="ECO:0000313" key="1">
    <source>
        <dbReference type="EMBL" id="ACX51416.1"/>
    </source>
</evidence>
<name>C9RAY9_AMMDK</name>
<dbReference type="KEGG" id="adg:Adeg_0247"/>
<keyword evidence="2" id="KW-1185">Reference proteome</keyword>
<dbReference type="AlphaFoldDB" id="C9RAY9"/>
<accession>C9RAY9</accession>
<reference evidence="1 2" key="1">
    <citation type="submission" date="2009-10" db="EMBL/GenBank/DDBJ databases">
        <title>Complete sequence of chromosome of Ammonifex degensii KC4.</title>
        <authorList>
            <consortium name="US DOE Joint Genome Institute"/>
            <person name="Kerfeld C."/>
            <person name="Goodner B."/>
            <person name="Huber H."/>
            <person name="Stetter K."/>
            <person name="Lucas S."/>
            <person name="Copeland A."/>
            <person name="Lapidus A."/>
            <person name="Glavina del Rio T."/>
            <person name="Dalin E."/>
            <person name="Tice H."/>
            <person name="Bruce D."/>
            <person name="Goodwin L."/>
            <person name="Pitluck S."/>
            <person name="Saunders E."/>
            <person name="Brettin T."/>
            <person name="Detter J.C."/>
            <person name="Han C."/>
            <person name="Larimer F."/>
            <person name="Land M."/>
            <person name="Hauser L."/>
            <person name="Kyrpides N."/>
            <person name="Ovchinnikova G."/>
            <person name="Richardson P."/>
        </authorList>
    </citation>
    <scope>NUCLEOTIDE SEQUENCE [LARGE SCALE GENOMIC DNA]</scope>
    <source>
        <strain evidence="2">DSM 10501 / KC4</strain>
    </source>
</reference>
<organism evidence="1 2">
    <name type="scientific">Ammonifex degensii (strain DSM 10501 / KC4)</name>
    <dbReference type="NCBI Taxonomy" id="429009"/>
    <lineage>
        <taxon>Bacteria</taxon>
        <taxon>Bacillati</taxon>
        <taxon>Bacillota</taxon>
        <taxon>Clostridia</taxon>
        <taxon>Thermoanaerobacterales</taxon>
        <taxon>Thermoanaerobacteraceae</taxon>
        <taxon>Ammonifex</taxon>
    </lineage>
</organism>
<dbReference type="EMBL" id="CP001785">
    <property type="protein sequence ID" value="ACX51416.1"/>
    <property type="molecule type" value="Genomic_DNA"/>
</dbReference>
<dbReference type="HOGENOM" id="CLU_2191444_0_0_9"/>
<evidence type="ECO:0000313" key="2">
    <source>
        <dbReference type="Proteomes" id="UP000002620"/>
    </source>
</evidence>
<dbReference type="STRING" id="429009.Adeg_0247"/>